<dbReference type="Proteomes" id="UP001448858">
    <property type="component" value="Chromosome"/>
</dbReference>
<dbReference type="Gene3D" id="3.40.50.300">
    <property type="entry name" value="P-loop containing nucleotide triphosphate hydrolases"/>
    <property type="match status" value="1"/>
</dbReference>
<keyword evidence="2" id="KW-1185">Reference proteome</keyword>
<evidence type="ECO:0000313" key="2">
    <source>
        <dbReference type="Proteomes" id="UP001448858"/>
    </source>
</evidence>
<sequence>MGTGEDTGVWEAAARLDSVRVAVLPAASGWLAEYLSRRRGLSAGYVLGVMGGCGGAGASSLSCWLAHEAAEQGVATLLVDGDPHGGGLDASLASGDIPGIRWPDLADVRGSLNPVQLVSALPQVSGFALLSGASGTRPGPAVPETAAAAAAADADLDNMREPAEESTRAVMDAARAGFALTVVDCARHRSGQLLSSCDAVLLVVPGRLRPVLAARSLHRSLGAVPQAVVVRGPLGDGLDDARAAGIVGLPLAGYLPAVRHLEHSEARGLLLERGRRASIRRLTGHLVRQLASELPESALSNAGERP</sequence>
<reference evidence="1 2" key="1">
    <citation type="submission" date="2024-04" db="EMBL/GenBank/DDBJ databases">
        <title>Arthrobacter sp. from Plains bison fecal sample.</title>
        <authorList>
            <person name="Ruzzini A."/>
        </authorList>
    </citation>
    <scope>NUCLEOTIDE SEQUENCE [LARGE SCALE GENOMIC DNA]</scope>
    <source>
        <strain evidence="1 2">EINP1</strain>
    </source>
</reference>
<accession>A0ABZ2ZVC3</accession>
<gene>
    <name evidence="1" type="ORF">AAE021_00110</name>
</gene>
<dbReference type="EMBL" id="CP151657">
    <property type="protein sequence ID" value="WZP16035.1"/>
    <property type="molecule type" value="Genomic_DNA"/>
</dbReference>
<dbReference type="SUPFAM" id="SSF52540">
    <property type="entry name" value="P-loop containing nucleoside triphosphate hydrolases"/>
    <property type="match status" value="1"/>
</dbReference>
<proteinExistence type="predicted"/>
<dbReference type="RefSeq" id="WP_342023681.1">
    <property type="nucleotide sequence ID" value="NZ_CP151657.1"/>
</dbReference>
<dbReference type="InterPro" id="IPR027417">
    <property type="entry name" value="P-loop_NTPase"/>
</dbReference>
<name>A0ABZ2ZVC3_9MICC</name>
<evidence type="ECO:0008006" key="3">
    <source>
        <dbReference type="Google" id="ProtNLM"/>
    </source>
</evidence>
<organism evidence="1 2">
    <name type="scientific">Arthrobacter citreus</name>
    <dbReference type="NCBI Taxonomy" id="1670"/>
    <lineage>
        <taxon>Bacteria</taxon>
        <taxon>Bacillati</taxon>
        <taxon>Actinomycetota</taxon>
        <taxon>Actinomycetes</taxon>
        <taxon>Micrococcales</taxon>
        <taxon>Micrococcaceae</taxon>
        <taxon>Arthrobacter</taxon>
    </lineage>
</organism>
<protein>
    <recommendedName>
        <fullName evidence="3">Secretion/DNA translocation related CpaE-like protein</fullName>
    </recommendedName>
</protein>
<evidence type="ECO:0000313" key="1">
    <source>
        <dbReference type="EMBL" id="WZP16035.1"/>
    </source>
</evidence>